<proteinExistence type="predicted"/>
<feature type="region of interest" description="Disordered" evidence="2">
    <location>
        <begin position="1"/>
        <end position="31"/>
    </location>
</feature>
<evidence type="ECO:0000256" key="1">
    <source>
        <dbReference type="SAM" id="Coils"/>
    </source>
</evidence>
<feature type="compositionally biased region" description="Basic and acidic residues" evidence="2">
    <location>
        <begin position="1"/>
        <end position="29"/>
    </location>
</feature>
<keyword evidence="1" id="KW-0175">Coiled coil</keyword>
<comment type="caution">
    <text evidence="3">The sequence shown here is derived from an EMBL/GenBank/DDBJ whole genome shotgun (WGS) entry which is preliminary data.</text>
</comment>
<protein>
    <submittedName>
        <fullName evidence="3">Uncharacterized protein</fullName>
    </submittedName>
</protein>
<dbReference type="STRING" id="1797516.A3D26_03320"/>
<evidence type="ECO:0000256" key="2">
    <source>
        <dbReference type="SAM" id="MobiDB-lite"/>
    </source>
</evidence>
<dbReference type="Proteomes" id="UP000178319">
    <property type="component" value="Unassembled WGS sequence"/>
</dbReference>
<accession>A0A1G1V7X4</accession>
<organism evidence="3 4">
    <name type="scientific">Candidatus Blackburnbacteria bacterium RIFCSPHIGHO2_02_FULL_44_20</name>
    <dbReference type="NCBI Taxonomy" id="1797516"/>
    <lineage>
        <taxon>Bacteria</taxon>
        <taxon>Candidatus Blackburniibacteriota</taxon>
    </lineage>
</organism>
<gene>
    <name evidence="3" type="ORF">A3D26_03320</name>
</gene>
<dbReference type="EMBL" id="MHBZ01000015">
    <property type="protein sequence ID" value="OGY11554.1"/>
    <property type="molecule type" value="Genomic_DNA"/>
</dbReference>
<evidence type="ECO:0000313" key="4">
    <source>
        <dbReference type="Proteomes" id="UP000178319"/>
    </source>
</evidence>
<feature type="coiled-coil region" evidence="1">
    <location>
        <begin position="33"/>
        <end position="60"/>
    </location>
</feature>
<evidence type="ECO:0000313" key="3">
    <source>
        <dbReference type="EMBL" id="OGY11554.1"/>
    </source>
</evidence>
<reference evidence="3 4" key="1">
    <citation type="journal article" date="2016" name="Nat. Commun.">
        <title>Thousands of microbial genomes shed light on interconnected biogeochemical processes in an aquifer system.</title>
        <authorList>
            <person name="Anantharaman K."/>
            <person name="Brown C.T."/>
            <person name="Hug L.A."/>
            <person name="Sharon I."/>
            <person name="Castelle C.J."/>
            <person name="Probst A.J."/>
            <person name="Thomas B.C."/>
            <person name="Singh A."/>
            <person name="Wilkins M.J."/>
            <person name="Karaoz U."/>
            <person name="Brodie E.L."/>
            <person name="Williams K.H."/>
            <person name="Hubbard S.S."/>
            <person name="Banfield J.F."/>
        </authorList>
    </citation>
    <scope>NUCLEOTIDE SEQUENCE [LARGE SCALE GENOMIC DNA]</scope>
</reference>
<dbReference type="AlphaFoldDB" id="A0A1G1V7X4"/>
<name>A0A1G1V7X4_9BACT</name>
<sequence>MSERPRPDVRQRIVGELRRTAETHPDPSVRRRAQRQLEQLEELEQARAAARAELEKNTAEFEARMCRLSGQTVGPETARYAPKRR</sequence>